<keyword evidence="9" id="KW-0863">Zinc-finger</keyword>
<evidence type="ECO:0000256" key="1">
    <source>
        <dbReference type="ARBA" id="ARBA00004496"/>
    </source>
</evidence>
<evidence type="ECO:0000256" key="8">
    <source>
        <dbReference type="ARBA" id="ARBA00047957"/>
    </source>
</evidence>
<evidence type="ECO:0000256" key="5">
    <source>
        <dbReference type="ARBA" id="ARBA00022679"/>
    </source>
</evidence>
<evidence type="ECO:0000256" key="3">
    <source>
        <dbReference type="ARBA" id="ARBA00022490"/>
    </source>
</evidence>
<keyword evidence="3 10" id="KW-0963">Cytoplasm</keyword>
<comment type="catalytic activity">
    <reaction evidence="8 10">
        <text>uridine(44) in tRNA(Ser) + S-adenosyl-L-methionine = 2'-O-methyluridine(44) in tRNA(Ser) + S-adenosyl-L-homocysteine + H(+)</text>
        <dbReference type="Rhea" id="RHEA:43100"/>
        <dbReference type="Rhea" id="RHEA-COMP:10339"/>
        <dbReference type="Rhea" id="RHEA-COMP:10340"/>
        <dbReference type="ChEBI" id="CHEBI:15378"/>
        <dbReference type="ChEBI" id="CHEBI:57856"/>
        <dbReference type="ChEBI" id="CHEBI:59789"/>
        <dbReference type="ChEBI" id="CHEBI:65315"/>
        <dbReference type="ChEBI" id="CHEBI:74478"/>
        <dbReference type="EC" id="2.1.1.211"/>
    </reaction>
</comment>
<keyword evidence="9" id="KW-0479">Metal-binding</keyword>
<keyword evidence="6 10" id="KW-0949">S-adenosyl-L-methionine</keyword>
<evidence type="ECO:0000256" key="4">
    <source>
        <dbReference type="ARBA" id="ARBA00022603"/>
    </source>
</evidence>
<gene>
    <name evidence="12" type="ORF">C0Q70_08160</name>
</gene>
<evidence type="ECO:0000256" key="10">
    <source>
        <dbReference type="RuleBase" id="RU368004"/>
    </source>
</evidence>
<sequence>MVSSENASDSSHSQMTVQWLCDTLLPKIASWTSEEHLNTRITSLKLVGVDRYSLKYADLKKKYGPHLVQERPITPSAENLFPEYDWIIGNHSDELTPWIPVIAARSSYTCSYFVLPCCHHDFNRRFNQKKKGESQYRTYLTFVTQVGQVCGFQVEEDVLRIPSTKRVCQIGRHRTYSKEEEHIIDKQIQAFINDRCFLKTDKMDQSVVVSNLSLTENNHIATGDADSQDLKRSHYSVSSDNKNCPEYGKQHGVHHHQDNLLSCGGCIHTSQTSAMTVGDGGRKDGPRHWAEGFSTRSNEEPVRNCQQVLQTTKDRVVHMVFKAVMAADNAQAAVSHTGDLWRKGGSIPLSSVVEMLDRSTLEELKSQCGGVQTLLRNHSHIFQVSGGKVQLRDFSVSNPWAHKPAAKAPKKDASLCYKTTLCWFHGNHPDGCPRQAEKCNFAHGFEELRPRVEPK</sequence>
<name>A0A2T7PH12_POMCA</name>
<dbReference type="PROSITE" id="PS50103">
    <property type="entry name" value="ZF_C3H1"/>
    <property type="match status" value="1"/>
</dbReference>
<accession>A0A2T7PH12</accession>
<dbReference type="EMBL" id="PZQS01000004">
    <property type="protein sequence ID" value="PVD32715.1"/>
    <property type="molecule type" value="Genomic_DNA"/>
</dbReference>
<comment type="function">
    <text evidence="10">Adenosyl-L-methionine (AdoMet)-dependent tRNA (uracil-O(2)-)-methyltransferase.</text>
</comment>
<keyword evidence="5 10" id="KW-0808">Transferase</keyword>
<dbReference type="EC" id="2.1.1.211" evidence="10"/>
<keyword evidence="13" id="KW-1185">Reference proteome</keyword>
<feature type="zinc finger region" description="C3H1-type" evidence="9">
    <location>
        <begin position="417"/>
        <end position="446"/>
    </location>
</feature>
<keyword evidence="7 10" id="KW-0819">tRNA processing</keyword>
<dbReference type="Gene3D" id="4.10.1000.10">
    <property type="entry name" value="Zinc finger, CCCH-type"/>
    <property type="match status" value="1"/>
</dbReference>
<keyword evidence="9" id="KW-0862">Zinc</keyword>
<evidence type="ECO:0000313" key="12">
    <source>
        <dbReference type="EMBL" id="PVD32715.1"/>
    </source>
</evidence>
<dbReference type="PANTHER" id="PTHR21210">
    <property type="entry name" value="TRNA (URACIL-O(2)-)-METHYLTRANSFERASE-RELATED"/>
    <property type="match status" value="1"/>
</dbReference>
<comment type="caution">
    <text evidence="12">The sequence shown here is derived from an EMBL/GenBank/DDBJ whole genome shotgun (WGS) entry which is preliminary data.</text>
</comment>
<evidence type="ECO:0000256" key="9">
    <source>
        <dbReference type="PROSITE-ProRule" id="PRU00723"/>
    </source>
</evidence>
<evidence type="ECO:0000313" key="13">
    <source>
        <dbReference type="Proteomes" id="UP000245119"/>
    </source>
</evidence>
<protein>
    <recommendedName>
        <fullName evidence="10">tRNA (uracil-O(2)-)-methyltransferase</fullName>
        <ecNumber evidence="10">2.1.1.211</ecNumber>
    </recommendedName>
</protein>
<dbReference type="GO" id="GO:0141101">
    <property type="term" value="F:tRNA(Ser) (uridine(44)-2'-O-)-methyltransferase activity"/>
    <property type="evidence" value="ECO:0007669"/>
    <property type="project" value="UniProtKB-EC"/>
</dbReference>
<evidence type="ECO:0000256" key="6">
    <source>
        <dbReference type="ARBA" id="ARBA00022691"/>
    </source>
</evidence>
<reference evidence="12 13" key="1">
    <citation type="submission" date="2018-04" db="EMBL/GenBank/DDBJ databases">
        <title>The genome of golden apple snail Pomacea canaliculata provides insight into stress tolerance and invasive adaptation.</title>
        <authorList>
            <person name="Liu C."/>
            <person name="Liu B."/>
            <person name="Ren Y."/>
            <person name="Zhang Y."/>
            <person name="Wang H."/>
            <person name="Li S."/>
            <person name="Jiang F."/>
            <person name="Yin L."/>
            <person name="Zhang G."/>
            <person name="Qian W."/>
            <person name="Fan W."/>
        </authorList>
    </citation>
    <scope>NUCLEOTIDE SEQUENCE [LARGE SCALE GENOMIC DNA]</scope>
    <source>
        <strain evidence="12">SZHN2017</strain>
        <tissue evidence="12">Muscle</tissue>
    </source>
</reference>
<dbReference type="InterPro" id="IPR011671">
    <property type="entry name" value="tRNA_uracil_MeTrfase"/>
</dbReference>
<evidence type="ECO:0000256" key="7">
    <source>
        <dbReference type="ARBA" id="ARBA00022694"/>
    </source>
</evidence>
<dbReference type="PANTHER" id="PTHR21210:SF0">
    <property type="entry name" value="TRNA (URACIL-O(2)-)-METHYLTRANSFERASE-RELATED"/>
    <property type="match status" value="1"/>
</dbReference>
<evidence type="ECO:0000256" key="2">
    <source>
        <dbReference type="ARBA" id="ARBA00009056"/>
    </source>
</evidence>
<dbReference type="GO" id="GO:0008270">
    <property type="term" value="F:zinc ion binding"/>
    <property type="evidence" value="ECO:0007669"/>
    <property type="project" value="UniProtKB-KW"/>
</dbReference>
<evidence type="ECO:0000259" key="11">
    <source>
        <dbReference type="PROSITE" id="PS50103"/>
    </source>
</evidence>
<organism evidence="12 13">
    <name type="scientific">Pomacea canaliculata</name>
    <name type="common">Golden apple snail</name>
    <dbReference type="NCBI Taxonomy" id="400727"/>
    <lineage>
        <taxon>Eukaryota</taxon>
        <taxon>Metazoa</taxon>
        <taxon>Spiralia</taxon>
        <taxon>Lophotrochozoa</taxon>
        <taxon>Mollusca</taxon>
        <taxon>Gastropoda</taxon>
        <taxon>Caenogastropoda</taxon>
        <taxon>Architaenioglossa</taxon>
        <taxon>Ampullarioidea</taxon>
        <taxon>Ampullariidae</taxon>
        <taxon>Pomacea</taxon>
    </lineage>
</organism>
<comment type="subcellular location">
    <subcellularLocation>
        <location evidence="1 10">Cytoplasm</location>
    </subcellularLocation>
</comment>
<proteinExistence type="inferred from homology"/>
<dbReference type="GO" id="GO:0005737">
    <property type="term" value="C:cytoplasm"/>
    <property type="evidence" value="ECO:0007669"/>
    <property type="project" value="UniProtKB-SubCell"/>
</dbReference>
<feature type="domain" description="C3H1-type" evidence="11">
    <location>
        <begin position="417"/>
        <end position="446"/>
    </location>
</feature>
<dbReference type="GO" id="GO:0030488">
    <property type="term" value="P:tRNA methylation"/>
    <property type="evidence" value="ECO:0007669"/>
    <property type="project" value="UniProtKB-UniRule"/>
</dbReference>
<comment type="similarity">
    <text evidence="2 10">Belongs to the TRM44 family.</text>
</comment>
<keyword evidence="4 10" id="KW-0489">Methyltransferase</keyword>
<dbReference type="OrthoDB" id="10047021at2759"/>
<dbReference type="InterPro" id="IPR000571">
    <property type="entry name" value="Znf_CCCH"/>
</dbReference>
<dbReference type="AlphaFoldDB" id="A0A2T7PH12"/>
<dbReference type="Proteomes" id="UP000245119">
    <property type="component" value="Linkage Group LG4"/>
</dbReference>
<dbReference type="STRING" id="400727.A0A2T7PH12"/>